<accession>A0AAP0RUZ0</accession>
<organism evidence="1 2">
    <name type="scientific">Liquidambar formosana</name>
    <name type="common">Formosan gum</name>
    <dbReference type="NCBI Taxonomy" id="63359"/>
    <lineage>
        <taxon>Eukaryota</taxon>
        <taxon>Viridiplantae</taxon>
        <taxon>Streptophyta</taxon>
        <taxon>Embryophyta</taxon>
        <taxon>Tracheophyta</taxon>
        <taxon>Spermatophyta</taxon>
        <taxon>Magnoliopsida</taxon>
        <taxon>eudicotyledons</taxon>
        <taxon>Gunneridae</taxon>
        <taxon>Pentapetalae</taxon>
        <taxon>Saxifragales</taxon>
        <taxon>Altingiaceae</taxon>
        <taxon>Liquidambar</taxon>
    </lineage>
</organism>
<comment type="caution">
    <text evidence="1">The sequence shown here is derived from an EMBL/GenBank/DDBJ whole genome shotgun (WGS) entry which is preliminary data.</text>
</comment>
<proteinExistence type="predicted"/>
<evidence type="ECO:0000313" key="2">
    <source>
        <dbReference type="Proteomes" id="UP001415857"/>
    </source>
</evidence>
<keyword evidence="2" id="KW-1185">Reference proteome</keyword>
<dbReference type="EMBL" id="JBBPBK010000005">
    <property type="protein sequence ID" value="KAK9285528.1"/>
    <property type="molecule type" value="Genomic_DNA"/>
</dbReference>
<gene>
    <name evidence="1" type="ORF">L1049_024723</name>
</gene>
<name>A0AAP0RUZ0_LIQFO</name>
<sequence>MAMVMALGVRLSHLVDQLKVCYVSLELYIQIYNFSSGEKKLFYQSGLGFQWMQEIPNCRILSKNGFLANKILNSNGAISNQPVFTHHHYKQMMTTSSACC</sequence>
<evidence type="ECO:0000313" key="1">
    <source>
        <dbReference type="EMBL" id="KAK9285528.1"/>
    </source>
</evidence>
<protein>
    <submittedName>
        <fullName evidence="1">Uncharacterized protein</fullName>
    </submittedName>
</protein>
<reference evidence="1 2" key="1">
    <citation type="journal article" date="2024" name="Plant J.">
        <title>Genome sequences and population genomics reveal climatic adaptation and genomic divergence between two closely related sweetgum species.</title>
        <authorList>
            <person name="Xu W.Q."/>
            <person name="Ren C.Q."/>
            <person name="Zhang X.Y."/>
            <person name="Comes H.P."/>
            <person name="Liu X.H."/>
            <person name="Li Y.G."/>
            <person name="Kettle C.J."/>
            <person name="Jalonen R."/>
            <person name="Gaisberger H."/>
            <person name="Ma Y.Z."/>
            <person name="Qiu Y.X."/>
        </authorList>
    </citation>
    <scope>NUCLEOTIDE SEQUENCE [LARGE SCALE GENOMIC DNA]</scope>
    <source>
        <strain evidence="1">Hangzhou</strain>
    </source>
</reference>
<dbReference type="AlphaFoldDB" id="A0AAP0RUZ0"/>
<dbReference type="Proteomes" id="UP001415857">
    <property type="component" value="Unassembled WGS sequence"/>
</dbReference>